<accession>A0AA37FVR7</accession>
<protein>
    <submittedName>
        <fullName evidence="2">Uncharacterized protein</fullName>
    </submittedName>
</protein>
<evidence type="ECO:0000313" key="2">
    <source>
        <dbReference type="EMBL" id="GJA64087.1"/>
    </source>
</evidence>
<comment type="caution">
    <text evidence="2">The sequence shown here is derived from an EMBL/GenBank/DDBJ whole genome shotgun (WGS) entry which is preliminary data.</text>
</comment>
<gene>
    <name evidence="2" type="ORF">KAM351_26980</name>
</gene>
<organism evidence="2 3">
    <name type="scientific">Aeromonas caviae</name>
    <name type="common">Aeromonas punctata</name>
    <dbReference type="NCBI Taxonomy" id="648"/>
    <lineage>
        <taxon>Bacteria</taxon>
        <taxon>Pseudomonadati</taxon>
        <taxon>Pseudomonadota</taxon>
        <taxon>Gammaproteobacteria</taxon>
        <taxon>Aeromonadales</taxon>
        <taxon>Aeromonadaceae</taxon>
        <taxon>Aeromonas</taxon>
    </lineage>
</organism>
<dbReference type="EMBL" id="BPNN01000040">
    <property type="protein sequence ID" value="GJA64087.1"/>
    <property type="molecule type" value="Genomic_DNA"/>
</dbReference>
<name>A0AA37FVR7_AERCA</name>
<reference evidence="2" key="1">
    <citation type="submission" date="2021-07" db="EMBL/GenBank/DDBJ databases">
        <title>Draft genome sequence of carbapenem-resistant Aeromonas spp. in Japan.</title>
        <authorList>
            <person name="Maehana S."/>
            <person name="Suzuki M."/>
            <person name="Kitasato H."/>
        </authorList>
    </citation>
    <scope>NUCLEOTIDE SEQUENCE</scope>
    <source>
        <strain evidence="2">KAM351</strain>
    </source>
</reference>
<proteinExistence type="predicted"/>
<evidence type="ECO:0000313" key="3">
    <source>
        <dbReference type="Proteomes" id="UP000886934"/>
    </source>
</evidence>
<feature type="region of interest" description="Disordered" evidence="1">
    <location>
        <begin position="127"/>
        <end position="147"/>
    </location>
</feature>
<dbReference type="RefSeq" id="WP_223940178.1">
    <property type="nucleotide sequence ID" value="NZ_BPNN01000040.1"/>
</dbReference>
<sequence>MNTTNRIVEALNQAEPHELLSAFVVRFNDLTGQLDEVSQERDELSIQTAAQHTQILDLQARIADIEQENESCREAARKAEKIGNDSIALQTEKARLQEQLAQLQQVLASYGGVAGLRKLKEQVKRLQDSGSEKDARISQLERDNSKARHDLTTAQRRTIEAHTKIDLLQRQLAHDTGSGLYHNGEHHLIIWPQKTKFQRPDGSTFEARSLLYMHQSGRGGLFTYSEEGGTVFAASPKPGLKPSKEVQEFAHNWLFKVNALQDGVVHETDMVPVDFNGYASQQAA</sequence>
<evidence type="ECO:0000256" key="1">
    <source>
        <dbReference type="SAM" id="MobiDB-lite"/>
    </source>
</evidence>
<dbReference type="Proteomes" id="UP000886934">
    <property type="component" value="Unassembled WGS sequence"/>
</dbReference>
<dbReference type="AlphaFoldDB" id="A0AA37FVR7"/>